<keyword evidence="3" id="KW-1185">Reference proteome</keyword>
<dbReference type="GO" id="GO:0000226">
    <property type="term" value="P:microtubule cytoskeleton organization"/>
    <property type="evidence" value="ECO:0007669"/>
    <property type="project" value="TreeGrafter"/>
</dbReference>
<feature type="compositionally biased region" description="Low complexity" evidence="1">
    <location>
        <begin position="116"/>
        <end position="129"/>
    </location>
</feature>
<proteinExistence type="predicted"/>
<sequence>SPGLYHSKLEQIPELSSQDKEREEVKGEKRNGADGAAGLESPKPKCAGMEAGKSAPLERKEVEVGGVQSSPAPKQGVSPCEAKPEDTKPVEAVTGNGITAPPNKELPPSPEKKTKPATSTSSAKATAAPRTRPLSATSPKRPLSATPGPNKKATSPTAAPPPATATKRPPTGAARPSSLTPKESKPKVADPKSVEKRTSLSKAPSAASPKPATKGTSATPRATAPSPLAAAA</sequence>
<dbReference type="AlphaFoldDB" id="A0A7L2ABY4"/>
<feature type="non-terminal residue" evidence="2">
    <location>
        <position position="232"/>
    </location>
</feature>
<protein>
    <submittedName>
        <fullName evidence="2">MAP4 protein</fullName>
    </submittedName>
</protein>
<comment type="caution">
    <text evidence="2">The sequence shown here is derived from an EMBL/GenBank/DDBJ whole genome shotgun (WGS) entry which is preliminary data.</text>
</comment>
<evidence type="ECO:0000256" key="1">
    <source>
        <dbReference type="SAM" id="MobiDB-lite"/>
    </source>
</evidence>
<dbReference type="GO" id="GO:0008017">
    <property type="term" value="F:microtubule binding"/>
    <property type="evidence" value="ECO:0007669"/>
    <property type="project" value="InterPro"/>
</dbReference>
<feature type="compositionally biased region" description="Basic and acidic residues" evidence="1">
    <location>
        <begin position="182"/>
        <end position="198"/>
    </location>
</feature>
<dbReference type="InterPro" id="IPR027324">
    <property type="entry name" value="MAP2/MAP4/Tau"/>
</dbReference>
<gene>
    <name evidence="2" type="primary">Map4_0</name>
    <name evidence="2" type="ORF">HELFUL_R08348</name>
</gene>
<evidence type="ECO:0000313" key="2">
    <source>
        <dbReference type="EMBL" id="NXP44655.1"/>
    </source>
</evidence>
<dbReference type="PRINTS" id="PR01217">
    <property type="entry name" value="PRICHEXTENSN"/>
</dbReference>
<feature type="compositionally biased region" description="Low complexity" evidence="1">
    <location>
        <begin position="201"/>
        <end position="232"/>
    </location>
</feature>
<feature type="compositionally biased region" description="Basic and acidic residues" evidence="1">
    <location>
        <begin position="7"/>
        <end position="32"/>
    </location>
</feature>
<feature type="non-terminal residue" evidence="2">
    <location>
        <position position="1"/>
    </location>
</feature>
<reference evidence="2 3" key="1">
    <citation type="submission" date="2019-09" db="EMBL/GenBank/DDBJ databases">
        <title>Bird 10,000 Genomes (B10K) Project - Family phase.</title>
        <authorList>
            <person name="Zhang G."/>
        </authorList>
    </citation>
    <scope>NUCLEOTIDE SEQUENCE [LARGE SCALE GENOMIC DNA]</scope>
    <source>
        <strain evidence="2">B10K-DU-001-55</strain>
        <tissue evidence="2">Muscle</tissue>
    </source>
</reference>
<feature type="compositionally biased region" description="Low complexity" evidence="1">
    <location>
        <begin position="164"/>
        <end position="176"/>
    </location>
</feature>
<feature type="region of interest" description="Disordered" evidence="1">
    <location>
        <begin position="1"/>
        <end position="232"/>
    </location>
</feature>
<evidence type="ECO:0000313" key="3">
    <source>
        <dbReference type="Proteomes" id="UP000590868"/>
    </source>
</evidence>
<dbReference type="Proteomes" id="UP000590868">
    <property type="component" value="Unassembled WGS sequence"/>
</dbReference>
<dbReference type="GO" id="GO:0043005">
    <property type="term" value="C:neuron projection"/>
    <property type="evidence" value="ECO:0007669"/>
    <property type="project" value="TreeGrafter"/>
</dbReference>
<dbReference type="GO" id="GO:0031175">
    <property type="term" value="P:neuron projection development"/>
    <property type="evidence" value="ECO:0007669"/>
    <property type="project" value="TreeGrafter"/>
</dbReference>
<dbReference type="PANTHER" id="PTHR11501:SF16">
    <property type="entry name" value="MICROTUBULE-ASSOCIATED PROTEIN 4"/>
    <property type="match status" value="1"/>
</dbReference>
<dbReference type="EMBL" id="VXBZ01001332">
    <property type="protein sequence ID" value="NXP44655.1"/>
    <property type="molecule type" value="Genomic_DNA"/>
</dbReference>
<accession>A0A7L2ABY4</accession>
<organism evidence="2 3">
    <name type="scientific">Heliornis fulica</name>
    <name type="common">sungrebe</name>
    <dbReference type="NCBI Taxonomy" id="54369"/>
    <lineage>
        <taxon>Eukaryota</taxon>
        <taxon>Metazoa</taxon>
        <taxon>Chordata</taxon>
        <taxon>Craniata</taxon>
        <taxon>Vertebrata</taxon>
        <taxon>Euteleostomi</taxon>
        <taxon>Archelosauria</taxon>
        <taxon>Archosauria</taxon>
        <taxon>Dinosauria</taxon>
        <taxon>Saurischia</taxon>
        <taxon>Theropoda</taxon>
        <taxon>Coelurosauria</taxon>
        <taxon>Aves</taxon>
        <taxon>Neognathae</taxon>
        <taxon>Neoaves</taxon>
        <taxon>Gruiformes</taxon>
        <taxon>Heliornithidae</taxon>
        <taxon>Heliornis</taxon>
    </lineage>
</organism>
<name>A0A7L2ABY4_9GRUI</name>
<dbReference type="PANTHER" id="PTHR11501">
    <property type="entry name" value="MICROTUBULE-ASSOCIATED PROTEIN"/>
    <property type="match status" value="1"/>
</dbReference>
<dbReference type="OrthoDB" id="9378527at2759"/>